<dbReference type="EMBL" id="CAADRP010000779">
    <property type="protein sequence ID" value="VFU32124.1"/>
    <property type="molecule type" value="Genomic_DNA"/>
</dbReference>
<dbReference type="AlphaFoldDB" id="A0A6N2KZ00"/>
<gene>
    <name evidence="1" type="ORF">SVIM_LOCUS139414</name>
</gene>
<proteinExistence type="predicted"/>
<evidence type="ECO:0000313" key="1">
    <source>
        <dbReference type="EMBL" id="VFU32124.1"/>
    </source>
</evidence>
<accession>A0A6N2KZ00</accession>
<name>A0A6N2KZ00_SALVM</name>
<organism evidence="1">
    <name type="scientific">Salix viminalis</name>
    <name type="common">Common osier</name>
    <name type="synonym">Basket willow</name>
    <dbReference type="NCBI Taxonomy" id="40686"/>
    <lineage>
        <taxon>Eukaryota</taxon>
        <taxon>Viridiplantae</taxon>
        <taxon>Streptophyta</taxon>
        <taxon>Embryophyta</taxon>
        <taxon>Tracheophyta</taxon>
        <taxon>Spermatophyta</taxon>
        <taxon>Magnoliopsida</taxon>
        <taxon>eudicotyledons</taxon>
        <taxon>Gunneridae</taxon>
        <taxon>Pentapetalae</taxon>
        <taxon>rosids</taxon>
        <taxon>fabids</taxon>
        <taxon>Malpighiales</taxon>
        <taxon>Salicaceae</taxon>
        <taxon>Saliceae</taxon>
        <taxon>Salix</taxon>
    </lineage>
</organism>
<protein>
    <submittedName>
        <fullName evidence="1">Uncharacterized protein</fullName>
    </submittedName>
</protein>
<sequence length="89" mass="9965">MFLGLSFSSLKILNYMLKLKPAKFFVSLGSSMKLKLLTQSSFTCEHVSVEYSSKTNLSSNKQLLSVTFLSCEVLEQVFVRSPRESFGAV</sequence>
<reference evidence="1" key="1">
    <citation type="submission" date="2019-03" db="EMBL/GenBank/DDBJ databases">
        <authorList>
            <person name="Mank J."/>
            <person name="Almeida P."/>
        </authorList>
    </citation>
    <scope>NUCLEOTIDE SEQUENCE</scope>
    <source>
        <strain evidence="1">78183</strain>
    </source>
</reference>